<dbReference type="Pfam" id="PF13921">
    <property type="entry name" value="Myb_DNA-bind_6"/>
    <property type="match status" value="1"/>
</dbReference>
<protein>
    <recommendedName>
        <fullName evidence="5">Myb-like DNA-binding domain containing protein</fullName>
    </recommendedName>
</protein>
<reference evidence="3 4" key="1">
    <citation type="submission" date="2016-11" db="EMBL/GenBank/DDBJ databases">
        <title>The macronuclear genome of Stentor coeruleus: a giant cell with tiny introns.</title>
        <authorList>
            <person name="Slabodnick M."/>
            <person name="Ruby J.G."/>
            <person name="Reiff S.B."/>
            <person name="Swart E.C."/>
            <person name="Gosai S."/>
            <person name="Prabakaran S."/>
            <person name="Witkowska E."/>
            <person name="Larue G.E."/>
            <person name="Fisher S."/>
            <person name="Freeman R.M."/>
            <person name="Gunawardena J."/>
            <person name="Chu W."/>
            <person name="Stover N.A."/>
            <person name="Gregory B.D."/>
            <person name="Nowacki M."/>
            <person name="Derisi J."/>
            <person name="Roy S.W."/>
            <person name="Marshall W.F."/>
            <person name="Sood P."/>
        </authorList>
    </citation>
    <scope>NUCLEOTIDE SEQUENCE [LARGE SCALE GENOMIC DNA]</scope>
    <source>
        <strain evidence="3">WM001</strain>
    </source>
</reference>
<dbReference type="InterPro" id="IPR001005">
    <property type="entry name" value="SANT/Myb"/>
</dbReference>
<dbReference type="OrthoDB" id="2143914at2759"/>
<evidence type="ECO:0000313" key="4">
    <source>
        <dbReference type="Proteomes" id="UP000187209"/>
    </source>
</evidence>
<dbReference type="PROSITE" id="PS51294">
    <property type="entry name" value="HTH_MYB"/>
    <property type="match status" value="2"/>
</dbReference>
<feature type="domain" description="Myb-like" evidence="1">
    <location>
        <begin position="11"/>
        <end position="59"/>
    </location>
</feature>
<dbReference type="Gene3D" id="1.10.10.60">
    <property type="entry name" value="Homeodomain-like"/>
    <property type="match status" value="2"/>
</dbReference>
<gene>
    <name evidence="3" type="ORF">SteCoe_1370</name>
</gene>
<proteinExistence type="predicted"/>
<dbReference type="GO" id="GO:0005634">
    <property type="term" value="C:nucleus"/>
    <property type="evidence" value="ECO:0007669"/>
    <property type="project" value="TreeGrafter"/>
</dbReference>
<dbReference type="GO" id="GO:0000981">
    <property type="term" value="F:DNA-binding transcription factor activity, RNA polymerase II-specific"/>
    <property type="evidence" value="ECO:0007669"/>
    <property type="project" value="TreeGrafter"/>
</dbReference>
<dbReference type="GO" id="GO:0000978">
    <property type="term" value="F:RNA polymerase II cis-regulatory region sequence-specific DNA binding"/>
    <property type="evidence" value="ECO:0007669"/>
    <property type="project" value="TreeGrafter"/>
</dbReference>
<dbReference type="CDD" id="cd00167">
    <property type="entry name" value="SANT"/>
    <property type="match status" value="2"/>
</dbReference>
<dbReference type="InterPro" id="IPR017930">
    <property type="entry name" value="Myb_dom"/>
</dbReference>
<dbReference type="PANTHER" id="PTHR45614">
    <property type="entry name" value="MYB PROTEIN-RELATED"/>
    <property type="match status" value="1"/>
</dbReference>
<dbReference type="EMBL" id="MPUH01000014">
    <property type="protein sequence ID" value="OMJ95311.1"/>
    <property type="molecule type" value="Genomic_DNA"/>
</dbReference>
<feature type="domain" description="HTH myb-type" evidence="2">
    <location>
        <begin position="1"/>
        <end position="64"/>
    </location>
</feature>
<evidence type="ECO:0008006" key="5">
    <source>
        <dbReference type="Google" id="ProtNLM"/>
    </source>
</evidence>
<dbReference type="InterPro" id="IPR050560">
    <property type="entry name" value="MYB_TF"/>
</dbReference>
<accession>A0A1R2D254</accession>
<comment type="caution">
    <text evidence="3">The sequence shown here is derived from an EMBL/GenBank/DDBJ whole genome shotgun (WGS) entry which is preliminary data.</text>
</comment>
<dbReference type="InterPro" id="IPR009057">
    <property type="entry name" value="Homeodomain-like_sf"/>
</dbReference>
<feature type="domain" description="HTH myb-type" evidence="2">
    <location>
        <begin position="76"/>
        <end position="114"/>
    </location>
</feature>
<dbReference type="Proteomes" id="UP000187209">
    <property type="component" value="Unassembled WGS sequence"/>
</dbReference>
<dbReference type="PROSITE" id="PS50090">
    <property type="entry name" value="MYB_LIKE"/>
    <property type="match status" value="2"/>
</dbReference>
<evidence type="ECO:0000313" key="3">
    <source>
        <dbReference type="EMBL" id="OMJ95311.1"/>
    </source>
</evidence>
<dbReference type="SMART" id="SM00717">
    <property type="entry name" value="SANT"/>
    <property type="match status" value="2"/>
</dbReference>
<sequence length="241" mass="28559">MDCDKRKAKLWKNEEDQILVSLVKQYGSKHWTMISNEFNKVFNIERTPKQCRDRWFNNLCQHGKAAPFTDHDITTIIQCLNKYGNQWSKIAKHLPGRTENSIKNYMYATVRRNLRKFNRSKLEIEKIIFSSFTILNNTEIRSILTADKRVKKEAFDKMFLSSEALKIANCYAIKNEEIIENILMIEETSELYECFLVNEENVLWKTETDYLNSDVVSYSSLENDYIGKLPDYSPMEDFEFH</sequence>
<evidence type="ECO:0000259" key="2">
    <source>
        <dbReference type="PROSITE" id="PS51294"/>
    </source>
</evidence>
<keyword evidence="4" id="KW-1185">Reference proteome</keyword>
<feature type="domain" description="Myb-like" evidence="1">
    <location>
        <begin position="64"/>
        <end position="110"/>
    </location>
</feature>
<name>A0A1R2D254_9CILI</name>
<dbReference type="PANTHER" id="PTHR45614:SF25">
    <property type="entry name" value="MYB PROTEIN"/>
    <property type="match status" value="1"/>
</dbReference>
<dbReference type="SUPFAM" id="SSF46689">
    <property type="entry name" value="Homeodomain-like"/>
    <property type="match status" value="1"/>
</dbReference>
<dbReference type="AlphaFoldDB" id="A0A1R2D254"/>
<evidence type="ECO:0000259" key="1">
    <source>
        <dbReference type="PROSITE" id="PS50090"/>
    </source>
</evidence>
<organism evidence="3 4">
    <name type="scientific">Stentor coeruleus</name>
    <dbReference type="NCBI Taxonomy" id="5963"/>
    <lineage>
        <taxon>Eukaryota</taxon>
        <taxon>Sar</taxon>
        <taxon>Alveolata</taxon>
        <taxon>Ciliophora</taxon>
        <taxon>Postciliodesmatophora</taxon>
        <taxon>Heterotrichea</taxon>
        <taxon>Heterotrichida</taxon>
        <taxon>Stentoridae</taxon>
        <taxon>Stentor</taxon>
    </lineage>
</organism>